<proteinExistence type="inferred from homology"/>
<dbReference type="InterPro" id="IPR058163">
    <property type="entry name" value="LysR-type_TF_proteobact-type"/>
</dbReference>
<dbReference type="KEGG" id="htq:FRZ44_28040"/>
<dbReference type="EMBL" id="CP042906">
    <property type="protein sequence ID" value="QEX17504.1"/>
    <property type="molecule type" value="Genomic_DNA"/>
</dbReference>
<evidence type="ECO:0000256" key="3">
    <source>
        <dbReference type="ARBA" id="ARBA00023125"/>
    </source>
</evidence>
<dbReference type="AlphaFoldDB" id="A0A5J6MJ78"/>
<feature type="domain" description="HTH lysR-type" evidence="6">
    <location>
        <begin position="5"/>
        <end position="62"/>
    </location>
</feature>
<protein>
    <submittedName>
        <fullName evidence="7">Transcriptional regulator</fullName>
    </submittedName>
</protein>
<dbReference type="GO" id="GO:0006351">
    <property type="term" value="P:DNA-templated transcription"/>
    <property type="evidence" value="ECO:0007669"/>
    <property type="project" value="TreeGrafter"/>
</dbReference>
<dbReference type="PANTHER" id="PTHR30537">
    <property type="entry name" value="HTH-TYPE TRANSCRIPTIONAL REGULATOR"/>
    <property type="match status" value="1"/>
</dbReference>
<dbReference type="SUPFAM" id="SSF53850">
    <property type="entry name" value="Periplasmic binding protein-like II"/>
    <property type="match status" value="1"/>
</dbReference>
<dbReference type="PRINTS" id="PR00039">
    <property type="entry name" value="HTHLYSR"/>
</dbReference>
<dbReference type="Pfam" id="PF00126">
    <property type="entry name" value="HTH_1"/>
    <property type="match status" value="1"/>
</dbReference>
<evidence type="ECO:0000313" key="8">
    <source>
        <dbReference type="Proteomes" id="UP000326202"/>
    </source>
</evidence>
<dbReference type="GO" id="GO:0003700">
    <property type="term" value="F:DNA-binding transcription factor activity"/>
    <property type="evidence" value="ECO:0007669"/>
    <property type="project" value="InterPro"/>
</dbReference>
<dbReference type="PROSITE" id="PS50931">
    <property type="entry name" value="HTH_LYSR"/>
    <property type="match status" value="1"/>
</dbReference>
<accession>A0A5J6MJ78</accession>
<name>A0A5J6MJ78_9PROT</name>
<dbReference type="CDD" id="cd08432">
    <property type="entry name" value="PBP2_GcdR_TrpI_HvrB_AmpR_like"/>
    <property type="match status" value="1"/>
</dbReference>
<keyword evidence="3" id="KW-0238">DNA-binding</keyword>
<evidence type="ECO:0000256" key="1">
    <source>
        <dbReference type="ARBA" id="ARBA00009437"/>
    </source>
</evidence>
<dbReference type="InterPro" id="IPR005119">
    <property type="entry name" value="LysR_subst-bd"/>
</dbReference>
<dbReference type="Gene3D" id="1.10.10.10">
    <property type="entry name" value="Winged helix-like DNA-binding domain superfamily/Winged helix DNA-binding domain"/>
    <property type="match status" value="1"/>
</dbReference>
<evidence type="ECO:0000256" key="4">
    <source>
        <dbReference type="ARBA" id="ARBA00023163"/>
    </source>
</evidence>
<comment type="similarity">
    <text evidence="1">Belongs to the LysR transcriptional regulatory family.</text>
</comment>
<dbReference type="PANTHER" id="PTHR30537:SF74">
    <property type="entry name" value="HTH-TYPE TRANSCRIPTIONAL REGULATOR TRPI"/>
    <property type="match status" value="1"/>
</dbReference>
<evidence type="ECO:0000259" key="6">
    <source>
        <dbReference type="PROSITE" id="PS50931"/>
    </source>
</evidence>
<feature type="region of interest" description="Disordered" evidence="5">
    <location>
        <begin position="290"/>
        <end position="327"/>
    </location>
</feature>
<dbReference type="Gene3D" id="3.40.190.10">
    <property type="entry name" value="Periplasmic binding protein-like II"/>
    <property type="match status" value="2"/>
</dbReference>
<dbReference type="OrthoDB" id="155872at2"/>
<evidence type="ECO:0000256" key="5">
    <source>
        <dbReference type="SAM" id="MobiDB-lite"/>
    </source>
</evidence>
<dbReference type="InterPro" id="IPR000847">
    <property type="entry name" value="LysR_HTH_N"/>
</dbReference>
<keyword evidence="4" id="KW-0804">Transcription</keyword>
<dbReference type="GO" id="GO:0043565">
    <property type="term" value="F:sequence-specific DNA binding"/>
    <property type="evidence" value="ECO:0007669"/>
    <property type="project" value="TreeGrafter"/>
</dbReference>
<dbReference type="SUPFAM" id="SSF46785">
    <property type="entry name" value="Winged helix' DNA-binding domain"/>
    <property type="match status" value="1"/>
</dbReference>
<organism evidence="7 8">
    <name type="scientific">Hypericibacter terrae</name>
    <dbReference type="NCBI Taxonomy" id="2602015"/>
    <lineage>
        <taxon>Bacteria</taxon>
        <taxon>Pseudomonadati</taxon>
        <taxon>Pseudomonadota</taxon>
        <taxon>Alphaproteobacteria</taxon>
        <taxon>Rhodospirillales</taxon>
        <taxon>Dongiaceae</taxon>
        <taxon>Hypericibacter</taxon>
    </lineage>
</organism>
<dbReference type="InterPro" id="IPR036390">
    <property type="entry name" value="WH_DNA-bd_sf"/>
</dbReference>
<evidence type="ECO:0000313" key="7">
    <source>
        <dbReference type="EMBL" id="QEX17504.1"/>
    </source>
</evidence>
<reference evidence="7 8" key="1">
    <citation type="submission" date="2019-08" db="EMBL/GenBank/DDBJ databases">
        <title>Hyperibacter terrae gen. nov., sp. nov. and Hyperibacter viscosus sp. nov., two new members in the family Rhodospirillaceae isolated from the rhizosphere of Hypericum perforatum.</title>
        <authorList>
            <person name="Noviana Z."/>
        </authorList>
    </citation>
    <scope>NUCLEOTIDE SEQUENCE [LARGE SCALE GENOMIC DNA]</scope>
    <source>
        <strain evidence="7 8">R5913</strain>
    </source>
</reference>
<dbReference type="RefSeq" id="WP_151177760.1">
    <property type="nucleotide sequence ID" value="NZ_CP042906.1"/>
</dbReference>
<sequence length="327" mass="35927">MRRLLNLNWIRSFEASARHLSFTGAARELNMTQAGISQHIRLLEGQLRESLFHRLPRGLQLTDAGEAYLRVVRESFDHLTFGTAEIFGHGEEGLVTVRTNVAFATHWLAPRLARFHAQFPAVALRLTAAVHGMDTVWEGVDLEIRYGHDHASGLSSQPITTDRLFPVCVPALAATLGDPRDLLGQRLIHVIGNRQGWTDWFAEAGLRGVTFDQVLQTDTSAIGLELAAAGVGVALGHSSLVEPMIEAGRLVRLFDAEIDAQGPFYLVAPSDRPMRAEARSFKTWLLAEAASESEAPAPAPAKRGRSRRMPQRSAALASRPGRRKRAP</sequence>
<evidence type="ECO:0000256" key="2">
    <source>
        <dbReference type="ARBA" id="ARBA00023015"/>
    </source>
</evidence>
<dbReference type="InterPro" id="IPR036388">
    <property type="entry name" value="WH-like_DNA-bd_sf"/>
</dbReference>
<gene>
    <name evidence="7" type="ORF">FRZ44_28040</name>
</gene>
<keyword evidence="8" id="KW-1185">Reference proteome</keyword>
<keyword evidence="2" id="KW-0805">Transcription regulation</keyword>
<dbReference type="Proteomes" id="UP000326202">
    <property type="component" value="Chromosome"/>
</dbReference>
<dbReference type="Pfam" id="PF03466">
    <property type="entry name" value="LysR_substrate"/>
    <property type="match status" value="1"/>
</dbReference>